<evidence type="ECO:0000256" key="4">
    <source>
        <dbReference type="ARBA" id="ARBA00022490"/>
    </source>
</evidence>
<evidence type="ECO:0000313" key="14">
    <source>
        <dbReference type="Proteomes" id="UP001515480"/>
    </source>
</evidence>
<dbReference type="SFLD" id="SFLDF00275">
    <property type="entry name" value="adenosine_C2_methyltransferase"/>
    <property type="match status" value="1"/>
</dbReference>
<dbReference type="InterPro" id="IPR004383">
    <property type="entry name" value="rRNA_lsu_MTrfase_RlmN/Cfr"/>
</dbReference>
<evidence type="ECO:0000256" key="10">
    <source>
        <dbReference type="ARBA" id="ARBA00023014"/>
    </source>
</evidence>
<proteinExistence type="predicted"/>
<dbReference type="SUPFAM" id="SSF102114">
    <property type="entry name" value="Radical SAM enzymes"/>
    <property type="match status" value="1"/>
</dbReference>
<dbReference type="GO" id="GO:0008173">
    <property type="term" value="F:RNA methyltransferase activity"/>
    <property type="evidence" value="ECO:0007669"/>
    <property type="project" value="InterPro"/>
</dbReference>
<comment type="subcellular location">
    <subcellularLocation>
        <location evidence="2">Cytoplasm</location>
    </subcellularLocation>
</comment>
<dbReference type="CDD" id="cd01335">
    <property type="entry name" value="Radical_SAM"/>
    <property type="match status" value="1"/>
</dbReference>
<keyword evidence="6" id="KW-0808">Transferase</keyword>
<dbReference type="InterPro" id="IPR058240">
    <property type="entry name" value="rSAM_sf"/>
</dbReference>
<name>A0AB34J325_PRYPA</name>
<dbReference type="SFLD" id="SFLDG01062">
    <property type="entry name" value="methyltransferase_(Class_A)"/>
    <property type="match status" value="1"/>
</dbReference>
<evidence type="ECO:0000259" key="12">
    <source>
        <dbReference type="PROSITE" id="PS51918"/>
    </source>
</evidence>
<dbReference type="PANTHER" id="PTHR30544">
    <property type="entry name" value="23S RRNA METHYLTRANSFERASE"/>
    <property type="match status" value="1"/>
</dbReference>
<evidence type="ECO:0000256" key="11">
    <source>
        <dbReference type="SAM" id="MobiDB-lite"/>
    </source>
</evidence>
<feature type="compositionally biased region" description="Basic residues" evidence="11">
    <location>
        <begin position="17"/>
        <end position="32"/>
    </location>
</feature>
<feature type="domain" description="Radical SAM core" evidence="12">
    <location>
        <begin position="159"/>
        <end position="393"/>
    </location>
</feature>
<dbReference type="Proteomes" id="UP001515480">
    <property type="component" value="Unassembled WGS sequence"/>
</dbReference>
<dbReference type="InterPro" id="IPR013785">
    <property type="entry name" value="Aldolase_TIM"/>
</dbReference>
<dbReference type="AlphaFoldDB" id="A0AB34J325"/>
<keyword evidence="4" id="KW-0963">Cytoplasm</keyword>
<dbReference type="Pfam" id="PF04055">
    <property type="entry name" value="Radical_SAM"/>
    <property type="match status" value="1"/>
</dbReference>
<dbReference type="PANTHER" id="PTHR30544:SF8">
    <property type="entry name" value="RADICAL SAM SUPERFAMILY PROTEIN"/>
    <property type="match status" value="1"/>
</dbReference>
<dbReference type="GO" id="GO:0046872">
    <property type="term" value="F:metal ion binding"/>
    <property type="evidence" value="ECO:0007669"/>
    <property type="project" value="UniProtKB-KW"/>
</dbReference>
<comment type="cofactor">
    <cofactor evidence="1">
        <name>[4Fe-4S] cluster</name>
        <dbReference type="ChEBI" id="CHEBI:49883"/>
    </cofactor>
</comment>
<protein>
    <recommendedName>
        <fullName evidence="12">Radical SAM core domain-containing protein</fullName>
    </recommendedName>
</protein>
<accession>A0AB34J325</accession>
<dbReference type="InterPro" id="IPR040072">
    <property type="entry name" value="Methyltransferase_A"/>
</dbReference>
<keyword evidence="8" id="KW-0479">Metal-binding</keyword>
<gene>
    <name evidence="13" type="ORF">AB1Y20_005017</name>
</gene>
<evidence type="ECO:0000256" key="3">
    <source>
        <dbReference type="ARBA" id="ARBA00022485"/>
    </source>
</evidence>
<dbReference type="Gene3D" id="3.20.20.70">
    <property type="entry name" value="Aldolase class I"/>
    <property type="match status" value="1"/>
</dbReference>
<evidence type="ECO:0000256" key="1">
    <source>
        <dbReference type="ARBA" id="ARBA00001966"/>
    </source>
</evidence>
<keyword evidence="10" id="KW-0411">Iron-sulfur</keyword>
<dbReference type="GO" id="GO:0005737">
    <property type="term" value="C:cytoplasm"/>
    <property type="evidence" value="ECO:0007669"/>
    <property type="project" value="UniProtKB-SubCell"/>
</dbReference>
<keyword evidence="14" id="KW-1185">Reference proteome</keyword>
<keyword evidence="9" id="KW-0408">Iron</keyword>
<evidence type="ECO:0000256" key="7">
    <source>
        <dbReference type="ARBA" id="ARBA00022691"/>
    </source>
</evidence>
<keyword evidence="7" id="KW-0949">S-adenosyl-L-methionine</keyword>
<feature type="region of interest" description="Disordered" evidence="11">
    <location>
        <begin position="1"/>
        <end position="35"/>
    </location>
</feature>
<evidence type="ECO:0000256" key="5">
    <source>
        <dbReference type="ARBA" id="ARBA00022603"/>
    </source>
</evidence>
<evidence type="ECO:0000256" key="8">
    <source>
        <dbReference type="ARBA" id="ARBA00022723"/>
    </source>
</evidence>
<organism evidence="13 14">
    <name type="scientific">Prymnesium parvum</name>
    <name type="common">Toxic golden alga</name>
    <dbReference type="NCBI Taxonomy" id="97485"/>
    <lineage>
        <taxon>Eukaryota</taxon>
        <taxon>Haptista</taxon>
        <taxon>Haptophyta</taxon>
        <taxon>Prymnesiophyceae</taxon>
        <taxon>Prymnesiales</taxon>
        <taxon>Prymnesiaceae</taxon>
        <taxon>Prymnesium</taxon>
    </lineage>
</organism>
<dbReference type="GO" id="GO:0070475">
    <property type="term" value="P:rRNA base methylation"/>
    <property type="evidence" value="ECO:0007669"/>
    <property type="project" value="TreeGrafter"/>
</dbReference>
<dbReference type="InterPro" id="IPR007197">
    <property type="entry name" value="rSAM"/>
</dbReference>
<dbReference type="GO" id="GO:0051539">
    <property type="term" value="F:4 iron, 4 sulfur cluster binding"/>
    <property type="evidence" value="ECO:0007669"/>
    <property type="project" value="UniProtKB-KW"/>
</dbReference>
<evidence type="ECO:0000256" key="6">
    <source>
        <dbReference type="ARBA" id="ARBA00022679"/>
    </source>
</evidence>
<dbReference type="GO" id="GO:0030488">
    <property type="term" value="P:tRNA methylation"/>
    <property type="evidence" value="ECO:0007669"/>
    <property type="project" value="TreeGrafter"/>
</dbReference>
<evidence type="ECO:0000256" key="9">
    <source>
        <dbReference type="ARBA" id="ARBA00023004"/>
    </source>
</evidence>
<evidence type="ECO:0000256" key="2">
    <source>
        <dbReference type="ARBA" id="ARBA00004496"/>
    </source>
</evidence>
<evidence type="ECO:0000313" key="13">
    <source>
        <dbReference type="EMBL" id="KAL1511729.1"/>
    </source>
</evidence>
<keyword evidence="5" id="KW-0489">Methyltransferase</keyword>
<sequence length="453" mass="49644">MLRRRRPFEGSDGFGGFRRKVPSRPKFGRMRRQPFASDARPLLDASHVQAVLTAAGVRAEHTRRVLKRVLRAPLLHASSSSAASSRFDVRAATREALAAMPNLPPATAEAVSSQCVVYTSRVVQAERSADRSTTKLLIELHDGNLIETVLIQTPSLPGRPSRVTLCVSSQVGCRMGCRFCATGLMGERGNLSAGEILEQVCHARRWATPRNIVFMGMGEPLNNYEAVRDALRTLTDEHLFYVAPSHITVSTVGVIPKMEELARDHPEVSLALSLHAPDQKLRRALLPSARQYPLDDLLASVDAITAGGRRTVQIEYTVLDGVNDSEEHARQLGLLLRGRRVYVNLIPYNHNPELRFSFRPPSEQQECWSVRQMQAVLQEMGVPVTVRTERGADIASACGQLSVKSRGTTFESGSACSVANAVDGTAAQMQGPNLLIPDYSLPIWKAQGSLANL</sequence>
<comment type="caution">
    <text evidence="13">The sequence shown here is derived from an EMBL/GenBank/DDBJ whole genome shotgun (WGS) entry which is preliminary data.</text>
</comment>
<keyword evidence="3" id="KW-0004">4Fe-4S</keyword>
<reference evidence="13 14" key="1">
    <citation type="journal article" date="2024" name="Science">
        <title>Giant polyketide synthase enzymes in the biosynthesis of giant marine polyether toxins.</title>
        <authorList>
            <person name="Fallon T.R."/>
            <person name="Shende V.V."/>
            <person name="Wierzbicki I.H."/>
            <person name="Pendleton A.L."/>
            <person name="Watervoot N.F."/>
            <person name="Auber R.P."/>
            <person name="Gonzalez D.J."/>
            <person name="Wisecaver J.H."/>
            <person name="Moore B.S."/>
        </authorList>
    </citation>
    <scope>NUCLEOTIDE SEQUENCE [LARGE SCALE GENOMIC DNA]</scope>
    <source>
        <strain evidence="13 14">12B1</strain>
    </source>
</reference>
<dbReference type="EMBL" id="JBGBPQ010000013">
    <property type="protein sequence ID" value="KAL1511729.1"/>
    <property type="molecule type" value="Genomic_DNA"/>
</dbReference>
<dbReference type="SFLD" id="SFLDS00029">
    <property type="entry name" value="Radical_SAM"/>
    <property type="match status" value="1"/>
</dbReference>
<dbReference type="PROSITE" id="PS51918">
    <property type="entry name" value="RADICAL_SAM"/>
    <property type="match status" value="1"/>
</dbReference>